<dbReference type="Gene3D" id="3.20.20.10">
    <property type="entry name" value="Alanine racemase"/>
    <property type="match status" value="1"/>
</dbReference>
<comment type="caution">
    <text evidence="8">The sequence shown here is derived from an EMBL/GenBank/DDBJ whole genome shotgun (WGS) entry which is preliminary data.</text>
</comment>
<evidence type="ECO:0000256" key="1">
    <source>
        <dbReference type="ARBA" id="ARBA00001933"/>
    </source>
</evidence>
<feature type="binding site" evidence="4 6">
    <location>
        <position position="135"/>
    </location>
    <ligand>
        <name>substrate</name>
    </ligand>
</feature>
<dbReference type="NCBIfam" id="TIGR00492">
    <property type="entry name" value="alr"/>
    <property type="match status" value="1"/>
</dbReference>
<dbReference type="PANTHER" id="PTHR30511">
    <property type="entry name" value="ALANINE RACEMASE"/>
    <property type="match status" value="1"/>
</dbReference>
<dbReference type="InterPro" id="IPR000821">
    <property type="entry name" value="Ala_racemase"/>
</dbReference>
<dbReference type="InterPro" id="IPR011079">
    <property type="entry name" value="Ala_racemase_C"/>
</dbReference>
<comment type="function">
    <text evidence="4">Catalyzes the interconversion of L-alanine and D-alanine. May also act on other amino acids.</text>
</comment>
<evidence type="ECO:0000313" key="8">
    <source>
        <dbReference type="EMBL" id="TYB30706.1"/>
    </source>
</evidence>
<reference evidence="8" key="1">
    <citation type="submission" date="2019-08" db="EMBL/GenBank/DDBJ databases">
        <title>Genomic characterization of a novel candidate phylum (ARYD3) from a high temperature, high salinity tertiary oil reservoir in north central Oklahoma, USA.</title>
        <authorList>
            <person name="Youssef N.H."/>
            <person name="Yadav A."/>
            <person name="Elshahed M.S."/>
        </authorList>
    </citation>
    <scope>NUCLEOTIDE SEQUENCE [LARGE SCALE GENOMIC DNA]</scope>
    <source>
        <strain evidence="8">ARYD3</strain>
    </source>
</reference>
<feature type="active site" description="Proton acceptor; specific for L-alanine" evidence="4">
    <location>
        <position position="273"/>
    </location>
</feature>
<comment type="similarity">
    <text evidence="4">Belongs to the alanine racemase family.</text>
</comment>
<feature type="active site" description="Proton acceptor; specific for D-alanine" evidence="4">
    <location>
        <position position="35"/>
    </location>
</feature>
<dbReference type="Pfam" id="PF01168">
    <property type="entry name" value="Ala_racemase_N"/>
    <property type="match status" value="1"/>
</dbReference>
<dbReference type="GO" id="GO:0005829">
    <property type="term" value="C:cytosol"/>
    <property type="evidence" value="ECO:0007669"/>
    <property type="project" value="TreeGrafter"/>
</dbReference>
<dbReference type="HAMAP" id="MF_01201">
    <property type="entry name" value="Ala_racemase"/>
    <property type="match status" value="1"/>
</dbReference>
<organism evidence="8 9">
    <name type="scientific">Candidatus Mcinerneyibacterium aminivorans</name>
    <dbReference type="NCBI Taxonomy" id="2703815"/>
    <lineage>
        <taxon>Bacteria</taxon>
        <taxon>Candidatus Macinerneyibacteriota</taxon>
        <taxon>Candidatus Mcinerneyibacteria</taxon>
        <taxon>Candidatus Mcinerneyibacteriales</taxon>
        <taxon>Candidatus Mcinerneyibacteriaceae</taxon>
        <taxon>Candidatus Mcinerneyibacterium</taxon>
    </lineage>
</organism>
<dbReference type="SUPFAM" id="SSF51419">
    <property type="entry name" value="PLP-binding barrel"/>
    <property type="match status" value="1"/>
</dbReference>
<evidence type="ECO:0000259" key="7">
    <source>
        <dbReference type="SMART" id="SM01005"/>
    </source>
</evidence>
<dbReference type="Gene3D" id="2.40.37.10">
    <property type="entry name" value="Lyase, Ornithine Decarboxylase, Chain A, domain 1"/>
    <property type="match status" value="1"/>
</dbReference>
<comment type="catalytic activity">
    <reaction evidence="4">
        <text>L-alanine = D-alanine</text>
        <dbReference type="Rhea" id="RHEA:20249"/>
        <dbReference type="ChEBI" id="CHEBI:57416"/>
        <dbReference type="ChEBI" id="CHEBI:57972"/>
        <dbReference type="EC" id="5.1.1.1"/>
    </reaction>
</comment>
<dbReference type="Proteomes" id="UP000324143">
    <property type="component" value="Unassembled WGS sequence"/>
</dbReference>
<feature type="domain" description="Alanine racemase C-terminal" evidence="7">
    <location>
        <begin position="252"/>
        <end position="380"/>
    </location>
</feature>
<dbReference type="GO" id="GO:0030632">
    <property type="term" value="P:D-alanine biosynthetic process"/>
    <property type="evidence" value="ECO:0007669"/>
    <property type="project" value="UniProtKB-UniRule"/>
</dbReference>
<name>A0A5D0MCJ1_9BACT</name>
<dbReference type="UniPathway" id="UPA00042">
    <property type="reaction ID" value="UER00497"/>
</dbReference>
<evidence type="ECO:0000256" key="4">
    <source>
        <dbReference type="HAMAP-Rule" id="MF_01201"/>
    </source>
</evidence>
<dbReference type="EC" id="5.1.1.1" evidence="4"/>
<gene>
    <name evidence="8" type="primary">alr</name>
    <name evidence="8" type="ORF">FXF47_07985</name>
</gene>
<evidence type="ECO:0000256" key="3">
    <source>
        <dbReference type="ARBA" id="ARBA00023235"/>
    </source>
</evidence>
<dbReference type="SUPFAM" id="SSF50621">
    <property type="entry name" value="Alanine racemase C-terminal domain-like"/>
    <property type="match status" value="1"/>
</dbReference>
<dbReference type="InterPro" id="IPR001608">
    <property type="entry name" value="Ala_racemase_N"/>
</dbReference>
<keyword evidence="3 4" id="KW-0413">Isomerase</keyword>
<evidence type="ECO:0000256" key="5">
    <source>
        <dbReference type="PIRSR" id="PIRSR600821-50"/>
    </source>
</evidence>
<keyword evidence="2 4" id="KW-0663">Pyridoxal phosphate</keyword>
<dbReference type="EMBL" id="VSIX01000089">
    <property type="protein sequence ID" value="TYB30706.1"/>
    <property type="molecule type" value="Genomic_DNA"/>
</dbReference>
<dbReference type="InterPro" id="IPR009006">
    <property type="entry name" value="Ala_racemase/Decarboxylase_C"/>
</dbReference>
<evidence type="ECO:0000313" key="9">
    <source>
        <dbReference type="Proteomes" id="UP000324143"/>
    </source>
</evidence>
<comment type="cofactor">
    <cofactor evidence="1 4 5">
        <name>pyridoxal 5'-phosphate</name>
        <dbReference type="ChEBI" id="CHEBI:597326"/>
    </cofactor>
</comment>
<feature type="binding site" evidence="4 6">
    <location>
        <position position="321"/>
    </location>
    <ligand>
        <name>substrate</name>
    </ligand>
</feature>
<proteinExistence type="inferred from homology"/>
<dbReference type="PRINTS" id="PR00992">
    <property type="entry name" value="ALARACEMASE"/>
</dbReference>
<dbReference type="FunFam" id="3.20.20.10:FF:000002">
    <property type="entry name" value="Alanine racemase"/>
    <property type="match status" value="1"/>
</dbReference>
<comment type="pathway">
    <text evidence="4">Amino-acid biosynthesis; D-alanine biosynthesis; D-alanine from L-alanine: step 1/1.</text>
</comment>
<evidence type="ECO:0000256" key="2">
    <source>
        <dbReference type="ARBA" id="ARBA00022898"/>
    </source>
</evidence>
<dbReference type="SMART" id="SM01005">
    <property type="entry name" value="Ala_racemase_C"/>
    <property type="match status" value="1"/>
</dbReference>
<evidence type="ECO:0000256" key="6">
    <source>
        <dbReference type="PIRSR" id="PIRSR600821-52"/>
    </source>
</evidence>
<protein>
    <recommendedName>
        <fullName evidence="4">Alanine racemase</fullName>
        <ecNumber evidence="4">5.1.1.1</ecNumber>
    </recommendedName>
</protein>
<keyword evidence="9" id="KW-1185">Reference proteome</keyword>
<dbReference type="GO" id="GO:0008784">
    <property type="term" value="F:alanine racemase activity"/>
    <property type="evidence" value="ECO:0007669"/>
    <property type="project" value="UniProtKB-UniRule"/>
</dbReference>
<dbReference type="GO" id="GO:0030170">
    <property type="term" value="F:pyridoxal phosphate binding"/>
    <property type="evidence" value="ECO:0007669"/>
    <property type="project" value="UniProtKB-UniRule"/>
</dbReference>
<accession>A0A5D0MCJ1</accession>
<dbReference type="CDD" id="cd00430">
    <property type="entry name" value="PLPDE_III_AR"/>
    <property type="match status" value="1"/>
</dbReference>
<dbReference type="PANTHER" id="PTHR30511:SF0">
    <property type="entry name" value="ALANINE RACEMASE, CATABOLIC-RELATED"/>
    <property type="match status" value="1"/>
</dbReference>
<feature type="modified residue" description="N6-(pyridoxal phosphate)lysine" evidence="4 5">
    <location>
        <position position="35"/>
    </location>
</feature>
<dbReference type="InterPro" id="IPR029066">
    <property type="entry name" value="PLP-binding_barrel"/>
</dbReference>
<sequence>MKNNTWVEINKENLIHNLRNIKSQTNNSKLMFVVKANAYGHDIKKAVSITEEQVGLVDTYGVHMLESAIKLRENGIKKDIYVLGYVNINNLKYLFEYNLIHVVTNKESLNKICELAKNRKENIKINLKCETGTNRQGILKEDFPAYLEKIKNCSYVKLEGLVSHFANIEDTTDKTYAKYQLNKYEEFINIAKNNNFELPRNHIACSAAILLLPETHYDMVRAGISSYGLWSSKETYLSHQFESQTPITLKPVLSWKTIIGQLKTIQPGSYIGYGCTYKTTNKTQLAILPIGYYDGYDRKLSNSGYVIINDKRAPLRGRVCMNMIIVDVTNIPEPKLEDEVILIGKSSSEEISAEEIADKTNTINYEVVSRINPNIERIIV</sequence>
<dbReference type="AlphaFoldDB" id="A0A5D0MCJ1"/>
<dbReference type="Pfam" id="PF00842">
    <property type="entry name" value="Ala_racemase_C"/>
    <property type="match status" value="1"/>
</dbReference>